<reference evidence="2 3" key="2">
    <citation type="journal article" date="2008" name="Nature">
        <title>The Phaeodactylum genome reveals the evolutionary history of diatom genomes.</title>
        <authorList>
            <person name="Bowler C."/>
            <person name="Allen A.E."/>
            <person name="Badger J.H."/>
            <person name="Grimwood J."/>
            <person name="Jabbari K."/>
            <person name="Kuo A."/>
            <person name="Maheswari U."/>
            <person name="Martens C."/>
            <person name="Maumus F."/>
            <person name="Otillar R.P."/>
            <person name="Rayko E."/>
            <person name="Salamov A."/>
            <person name="Vandepoele K."/>
            <person name="Beszteri B."/>
            <person name="Gruber A."/>
            <person name="Heijde M."/>
            <person name="Katinka M."/>
            <person name="Mock T."/>
            <person name="Valentin K."/>
            <person name="Verret F."/>
            <person name="Berges J.A."/>
            <person name="Brownlee C."/>
            <person name="Cadoret J.P."/>
            <person name="Chiovitti A."/>
            <person name="Choi C.J."/>
            <person name="Coesel S."/>
            <person name="De Martino A."/>
            <person name="Detter J.C."/>
            <person name="Durkin C."/>
            <person name="Falciatore A."/>
            <person name="Fournet J."/>
            <person name="Haruta M."/>
            <person name="Huysman M.J."/>
            <person name="Jenkins B.D."/>
            <person name="Jiroutova K."/>
            <person name="Jorgensen R.E."/>
            <person name="Joubert Y."/>
            <person name="Kaplan A."/>
            <person name="Kroger N."/>
            <person name="Kroth P.G."/>
            <person name="La Roche J."/>
            <person name="Lindquist E."/>
            <person name="Lommer M."/>
            <person name="Martin-Jezequel V."/>
            <person name="Lopez P.J."/>
            <person name="Lucas S."/>
            <person name="Mangogna M."/>
            <person name="McGinnis K."/>
            <person name="Medlin L.K."/>
            <person name="Montsant A."/>
            <person name="Oudot-Le Secq M.P."/>
            <person name="Napoli C."/>
            <person name="Obornik M."/>
            <person name="Parker M.S."/>
            <person name="Petit J.L."/>
            <person name="Porcel B.M."/>
            <person name="Poulsen N."/>
            <person name="Robison M."/>
            <person name="Rychlewski L."/>
            <person name="Rynearson T.A."/>
            <person name="Schmutz J."/>
            <person name="Shapiro H."/>
            <person name="Siaut M."/>
            <person name="Stanley M."/>
            <person name="Sussman M.R."/>
            <person name="Taylor A.R."/>
            <person name="Vardi A."/>
            <person name="von Dassow P."/>
            <person name="Vyverman W."/>
            <person name="Willis A."/>
            <person name="Wyrwicz L.S."/>
            <person name="Rokhsar D.S."/>
            <person name="Weissenbach J."/>
            <person name="Armbrust E.V."/>
            <person name="Green B.R."/>
            <person name="Van de Peer Y."/>
            <person name="Grigoriev I.V."/>
        </authorList>
    </citation>
    <scope>NUCLEOTIDE SEQUENCE [LARGE SCALE GENOMIC DNA]</scope>
    <source>
        <strain evidence="2 3">CCMP1335</strain>
    </source>
</reference>
<proteinExistence type="predicted"/>
<evidence type="ECO:0000313" key="2">
    <source>
        <dbReference type="EMBL" id="EED88607.1"/>
    </source>
</evidence>
<protein>
    <submittedName>
        <fullName evidence="2">Uncharacterized protein</fullName>
    </submittedName>
</protein>
<keyword evidence="3" id="KW-1185">Reference proteome</keyword>
<evidence type="ECO:0000313" key="3">
    <source>
        <dbReference type="Proteomes" id="UP000001449"/>
    </source>
</evidence>
<dbReference type="GeneID" id="7443942"/>
<dbReference type="OMA" id="EMDFMEL"/>
<dbReference type="InParanoid" id="B8CDI9"/>
<reference evidence="2 3" key="1">
    <citation type="journal article" date="2004" name="Science">
        <title>The genome of the diatom Thalassiosira pseudonana: ecology, evolution, and metabolism.</title>
        <authorList>
            <person name="Armbrust E.V."/>
            <person name="Berges J.A."/>
            <person name="Bowler C."/>
            <person name="Green B.R."/>
            <person name="Martinez D."/>
            <person name="Putnam N.H."/>
            <person name="Zhou S."/>
            <person name="Allen A.E."/>
            <person name="Apt K.E."/>
            <person name="Bechner M."/>
            <person name="Brzezinski M.A."/>
            <person name="Chaal B.K."/>
            <person name="Chiovitti A."/>
            <person name="Davis A.K."/>
            <person name="Demarest M.S."/>
            <person name="Detter J.C."/>
            <person name="Glavina T."/>
            <person name="Goodstein D."/>
            <person name="Hadi M.Z."/>
            <person name="Hellsten U."/>
            <person name="Hildebrand M."/>
            <person name="Jenkins B.D."/>
            <person name="Jurka J."/>
            <person name="Kapitonov V.V."/>
            <person name="Kroger N."/>
            <person name="Lau W.W."/>
            <person name="Lane T.W."/>
            <person name="Larimer F.W."/>
            <person name="Lippmeier J.C."/>
            <person name="Lucas S."/>
            <person name="Medina M."/>
            <person name="Montsant A."/>
            <person name="Obornik M."/>
            <person name="Parker M.S."/>
            <person name="Palenik B."/>
            <person name="Pazour G.J."/>
            <person name="Richardson P.M."/>
            <person name="Rynearson T.A."/>
            <person name="Saito M.A."/>
            <person name="Schwartz D.C."/>
            <person name="Thamatrakoln K."/>
            <person name="Valentin K."/>
            <person name="Vardi A."/>
            <person name="Wilkerson F.P."/>
            <person name="Rokhsar D.S."/>
        </authorList>
    </citation>
    <scope>NUCLEOTIDE SEQUENCE [LARGE SCALE GENOMIC DNA]</scope>
    <source>
        <strain evidence="2 3">CCMP1335</strain>
    </source>
</reference>
<dbReference type="EMBL" id="CM000650">
    <property type="protein sequence ID" value="EED88607.1"/>
    <property type="molecule type" value="Genomic_DNA"/>
</dbReference>
<dbReference type="AlphaFoldDB" id="B8CDI9"/>
<organism evidence="2 3">
    <name type="scientific">Thalassiosira pseudonana</name>
    <name type="common">Marine diatom</name>
    <name type="synonym">Cyclotella nana</name>
    <dbReference type="NCBI Taxonomy" id="35128"/>
    <lineage>
        <taxon>Eukaryota</taxon>
        <taxon>Sar</taxon>
        <taxon>Stramenopiles</taxon>
        <taxon>Ochrophyta</taxon>
        <taxon>Bacillariophyta</taxon>
        <taxon>Coscinodiscophyceae</taxon>
        <taxon>Thalassiosirophycidae</taxon>
        <taxon>Thalassiosirales</taxon>
        <taxon>Thalassiosiraceae</taxon>
        <taxon>Thalassiosira</taxon>
    </lineage>
</organism>
<dbReference type="PaxDb" id="35128-Thaps25026"/>
<gene>
    <name evidence="2" type="ORF">THAPSDRAFT_25026</name>
</gene>
<sequence>MISSNEFLEKWSSSPSSSTRDVDAMPRFPLPSQQSLPPRCVSDQVDYHSQTSQGDDLIEDWPKRRTSYESGDAADWQALCARLHANQKAVVFSEYSSLHVYNEDLRYQMNKSYSSSERKQFGKEAVLESHRIKSLVTHFPIQGNSIRYLLSHNIISREEILGIEHMVSNRAATRIFRERRDHSARVLMEQQEMKERKELDDPSGKLAVVALTRSLRSVKRARFRAALAA</sequence>
<dbReference type="HOGENOM" id="CLU_1211916_0_0_1"/>
<dbReference type="RefSeq" id="XP_002294252.1">
    <property type="nucleotide sequence ID" value="XM_002294216.1"/>
</dbReference>
<accession>B8CDI9</accession>
<dbReference type="Proteomes" id="UP000001449">
    <property type="component" value="Chromosome 15"/>
</dbReference>
<evidence type="ECO:0000256" key="1">
    <source>
        <dbReference type="SAM" id="MobiDB-lite"/>
    </source>
</evidence>
<dbReference type="eggNOG" id="ENOG502TB55">
    <property type="taxonomic scope" value="Eukaryota"/>
</dbReference>
<dbReference type="KEGG" id="tps:THAPSDRAFT_25026"/>
<feature type="region of interest" description="Disordered" evidence="1">
    <location>
        <begin position="1"/>
        <end position="61"/>
    </location>
</feature>
<name>B8CDI9_THAPS</name>